<dbReference type="KEGG" id="eiv:EIN_201980"/>
<dbReference type="OrthoDB" id="282489at2759"/>
<keyword evidence="2" id="KW-1185">Reference proteome</keyword>
<accession>A0A0A1U5Q5</accession>
<dbReference type="InterPro" id="IPR053215">
    <property type="entry name" value="TKL_Ser/Thr_kinase"/>
</dbReference>
<evidence type="ECO:0000313" key="2">
    <source>
        <dbReference type="Proteomes" id="UP000014680"/>
    </source>
</evidence>
<dbReference type="PANTHER" id="PTHR45756:SF1">
    <property type="entry name" value="PROTEIN KINASE DOMAIN CONTAINING PROTEIN"/>
    <property type="match status" value="1"/>
</dbReference>
<sequence>MRLILSMTSQRNGNCQLIKQKCNQSSIKNCDVCWNENVITTEGNCQSNNSNNCVYQTNNAAEICVLCNNLLFGENCEKGVNNCLTSKNDICYNPSEGFYINNTQLIECPNSVICQYGNNEILNTNIFEIFKCNTNTILKTNEGCVTEINCVESSNIECITCVSNYHILNGKCIENSDGCSLQNKDLCLGCTDGIMWEGSCYSKHLINCGDFVQTCQKCPYGFYKDVYSCKSVEDNYPNCTYISIVNEICIECEPNYYQVEGKCIQIDQTVEFNTSFMFDVNTTLINESNTSVPTKLTNLENCIEPTEKGCLRCNDGFYLKNNKCLECDFQCETCYNFTYCTKCNKYSNTIEGKCIEINSLIDTCDVVMATYTGCVKCKSGYYKSSDGKQCAICDDTCLTCQNKKSSLTCVDGFYKYNENSLCRNQSELLNCINATKSGCIICATGYYLDENNCEKCDEKCTLCKSKSECFNCATNYILQDTTCLDLSLIEHCVSAENNRCTKCEVNYKLNLEERYCEKTKKLWNFNWCSAFGIICSHFYYYSYNRFFNIFNTPQNK</sequence>
<gene>
    <name evidence="1" type="ORF">EIN_201980</name>
</gene>
<dbReference type="VEuPathDB" id="AmoebaDB:EIN_201980"/>
<name>A0A0A1U5Q5_ENTIV</name>
<dbReference type="SUPFAM" id="SSF57184">
    <property type="entry name" value="Growth factor receptor domain"/>
    <property type="match status" value="2"/>
</dbReference>
<dbReference type="EMBL" id="KB206596">
    <property type="protein sequence ID" value="ELP89643.1"/>
    <property type="molecule type" value="Genomic_DNA"/>
</dbReference>
<reference evidence="1 2" key="1">
    <citation type="submission" date="2012-10" db="EMBL/GenBank/DDBJ databases">
        <authorList>
            <person name="Zafar N."/>
            <person name="Inman J."/>
            <person name="Hall N."/>
            <person name="Lorenzi H."/>
            <person name="Caler E."/>
        </authorList>
    </citation>
    <scope>NUCLEOTIDE SEQUENCE [LARGE SCALE GENOMIC DNA]</scope>
    <source>
        <strain evidence="1 2">IP1</strain>
    </source>
</reference>
<organism evidence="1 2">
    <name type="scientific">Entamoeba invadens IP1</name>
    <dbReference type="NCBI Taxonomy" id="370355"/>
    <lineage>
        <taxon>Eukaryota</taxon>
        <taxon>Amoebozoa</taxon>
        <taxon>Evosea</taxon>
        <taxon>Archamoebae</taxon>
        <taxon>Mastigamoebida</taxon>
        <taxon>Entamoebidae</taxon>
        <taxon>Entamoeba</taxon>
    </lineage>
</organism>
<dbReference type="RefSeq" id="XP_004256414.1">
    <property type="nucleotide sequence ID" value="XM_004256366.1"/>
</dbReference>
<dbReference type="AlphaFoldDB" id="A0A0A1U5Q5"/>
<evidence type="ECO:0000313" key="1">
    <source>
        <dbReference type="EMBL" id="ELP89643.1"/>
    </source>
</evidence>
<dbReference type="InterPro" id="IPR006212">
    <property type="entry name" value="Furin_repeat"/>
</dbReference>
<dbReference type="Proteomes" id="UP000014680">
    <property type="component" value="Unassembled WGS sequence"/>
</dbReference>
<dbReference type="PANTHER" id="PTHR45756">
    <property type="entry name" value="PALMITOYLTRANSFERASE"/>
    <property type="match status" value="1"/>
</dbReference>
<proteinExistence type="predicted"/>
<dbReference type="Gene3D" id="2.10.220.10">
    <property type="entry name" value="Hormone Receptor, Insulin-like Growth Factor Receptor 1, Chain A, domain 2"/>
    <property type="match status" value="1"/>
</dbReference>
<dbReference type="InterPro" id="IPR009030">
    <property type="entry name" value="Growth_fac_rcpt_cys_sf"/>
</dbReference>
<dbReference type="GeneID" id="14888618"/>
<protein>
    <submittedName>
        <fullName evidence="1">Uncharacterized protein</fullName>
    </submittedName>
</protein>
<dbReference type="SMART" id="SM00261">
    <property type="entry name" value="FU"/>
    <property type="match status" value="5"/>
</dbReference>